<dbReference type="Pfam" id="PF02836">
    <property type="entry name" value="Glyco_hydro_2_C"/>
    <property type="match status" value="1"/>
</dbReference>
<protein>
    <submittedName>
        <fullName evidence="5">Glycoside hydrolase family 2</fullName>
    </submittedName>
</protein>
<dbReference type="EMBL" id="DRQG01000127">
    <property type="protein sequence ID" value="HGY56734.1"/>
    <property type="molecule type" value="Genomic_DNA"/>
</dbReference>
<dbReference type="SUPFAM" id="SSF51445">
    <property type="entry name" value="(Trans)glycosidases"/>
    <property type="match status" value="1"/>
</dbReference>
<dbReference type="SUPFAM" id="SSF49785">
    <property type="entry name" value="Galactose-binding domain-like"/>
    <property type="match status" value="1"/>
</dbReference>
<reference evidence="5" key="1">
    <citation type="journal article" date="2020" name="mSystems">
        <title>Genome- and Community-Level Interaction Insights into Carbon Utilization and Element Cycling Functions of Hydrothermarchaeota in Hydrothermal Sediment.</title>
        <authorList>
            <person name="Zhou Z."/>
            <person name="Liu Y."/>
            <person name="Xu W."/>
            <person name="Pan J."/>
            <person name="Luo Z.H."/>
            <person name="Li M."/>
        </authorList>
    </citation>
    <scope>NUCLEOTIDE SEQUENCE [LARGE SCALE GENOMIC DNA]</scope>
    <source>
        <strain evidence="5">HyVt-577</strain>
    </source>
</reference>
<dbReference type="SMART" id="SM00758">
    <property type="entry name" value="PA14"/>
    <property type="match status" value="1"/>
</dbReference>
<evidence type="ECO:0000256" key="2">
    <source>
        <dbReference type="ARBA" id="ARBA00022801"/>
    </source>
</evidence>
<dbReference type="InterPro" id="IPR036156">
    <property type="entry name" value="Beta-gal/glucu_dom_sf"/>
</dbReference>
<dbReference type="InterPro" id="IPR059177">
    <property type="entry name" value="GH29D-like_dom"/>
</dbReference>
<dbReference type="GO" id="GO:0005975">
    <property type="term" value="P:carbohydrate metabolic process"/>
    <property type="evidence" value="ECO:0007669"/>
    <property type="project" value="InterPro"/>
</dbReference>
<dbReference type="InterPro" id="IPR006104">
    <property type="entry name" value="Glyco_hydro_2_N"/>
</dbReference>
<comment type="similarity">
    <text evidence="1">Belongs to the glycosyl hydrolase 2 family.</text>
</comment>
<evidence type="ECO:0000256" key="3">
    <source>
        <dbReference type="ARBA" id="ARBA00023295"/>
    </source>
</evidence>
<dbReference type="Pfam" id="PF02837">
    <property type="entry name" value="Glyco_hydro_2_N"/>
    <property type="match status" value="1"/>
</dbReference>
<dbReference type="InterPro" id="IPR006102">
    <property type="entry name" value="Ig-like_GH2"/>
</dbReference>
<name>A0A7V4WVU7_CALAY</name>
<dbReference type="SUPFAM" id="SSF49303">
    <property type="entry name" value="beta-Galactosidase/glucuronidase domain"/>
    <property type="match status" value="1"/>
</dbReference>
<evidence type="ECO:0000256" key="1">
    <source>
        <dbReference type="ARBA" id="ARBA00007401"/>
    </source>
</evidence>
<gene>
    <name evidence="5" type="ORF">ENK44_13595</name>
</gene>
<sequence>MTKNEVYMAKNLYPKLLLLLLISGWIISGCQGENWQPKQAPLMTKWAAEVRPENVHSEYPRPQMMRDDWINLNGLWQFSKAQKNDPPPFGKELAGKILVPFPIESALSGVMEKTKYAFYRKELDMPDDWQGKHILLHFGAVDFEANVYVNGQKAITHRGGYDPFTVDITPFLKKQGPQEIIVAVFDPTDDGVYARGKQVDKPGGIFYTSVTGIWQTVWLEAVNPTYIRSLEMAPDIDNKVLNLSFDITGQTDNTSLIVEAFDGSKKISQLIIPASQFPSPDSRLQIPNPRLWTPDNPHLYDLKIKLLKGDELIDEIKSYFAMRKISLGKDEQGRTRLMLNNKYLFQNGPLDQGYWPDGLYTAPTDEALRYDIEIAKKLGFNMIRKHAKVEPDRWYYWTDKLGMLVWQDMPQVNPADFEKKVTPQSKKQFESELQRMVQSLYNHPSIVMWVVFNEAWGQYDTERLTRWVKEMDPTRLVNNASGWTDKKVGDVIDWHVYPGPGSPQPEAKRAAVLGEFGGLGLPIEGHLWQKENWGYQNFKNRREYRDRYERLYDDIWALEKDPGLSAAVYTQITDVETEVNGLMTYDRQMVKLDFEDAQAFHHDRLVSVPRFHPPGGLFLDEMKVELTNRKGEAIRYTLDGSEPTAQSPLYGKSFVLTESATVKAKSFGPNGKSSGTAQSYFEKTACKAGIENSAGLKKGIAYTYFEGKWNGLPDFSQLTPVEQGVTRKIDLSKRKQDDFIGFVFEGFINVPADGIYTFYTESDDGSRLYIWDKMIVDNDGFHGMREERGQVALKAGFHPIKVTFFEGEIEEGLVVRYEGPGISKREIPATVLFHK</sequence>
<dbReference type="PROSITE" id="PS51820">
    <property type="entry name" value="PA14"/>
    <property type="match status" value="1"/>
</dbReference>
<dbReference type="InterPro" id="IPR006103">
    <property type="entry name" value="Glyco_hydro_2_cat"/>
</dbReference>
<dbReference type="Pfam" id="PF13290">
    <property type="entry name" value="CHB_HEX_C_1"/>
    <property type="match status" value="1"/>
</dbReference>
<dbReference type="InterPro" id="IPR051913">
    <property type="entry name" value="GH2_Domain-Containing"/>
</dbReference>
<dbReference type="SUPFAM" id="SSF56988">
    <property type="entry name" value="Anthrax protective antigen"/>
    <property type="match status" value="1"/>
</dbReference>
<dbReference type="Gene3D" id="3.90.182.10">
    <property type="entry name" value="Toxin - Anthrax Protective Antigen,domain 1"/>
    <property type="match status" value="1"/>
</dbReference>
<dbReference type="PANTHER" id="PTHR42732:SF2">
    <property type="entry name" value="BETA-MANNOSIDASE"/>
    <property type="match status" value="1"/>
</dbReference>
<dbReference type="Pfam" id="PF00703">
    <property type="entry name" value="Glyco_hydro_2"/>
    <property type="match status" value="1"/>
</dbReference>
<accession>A0A7V4WVU7</accession>
<organism evidence="5">
    <name type="scientific">Caldithrix abyssi</name>
    <dbReference type="NCBI Taxonomy" id="187145"/>
    <lineage>
        <taxon>Bacteria</taxon>
        <taxon>Pseudomonadati</taxon>
        <taxon>Calditrichota</taxon>
        <taxon>Calditrichia</taxon>
        <taxon>Calditrichales</taxon>
        <taxon>Calditrichaceae</taxon>
        <taxon>Caldithrix</taxon>
    </lineage>
</organism>
<proteinExistence type="inferred from homology"/>
<comment type="caution">
    <text evidence="5">The sequence shown here is derived from an EMBL/GenBank/DDBJ whole genome shotgun (WGS) entry which is preliminary data.</text>
</comment>
<keyword evidence="2 5" id="KW-0378">Hydrolase</keyword>
<keyword evidence="3" id="KW-0326">Glycosidase</keyword>
<dbReference type="InterPro" id="IPR008979">
    <property type="entry name" value="Galactose-bd-like_sf"/>
</dbReference>
<evidence type="ECO:0000313" key="5">
    <source>
        <dbReference type="EMBL" id="HGY56734.1"/>
    </source>
</evidence>
<dbReference type="Gene3D" id="2.60.40.10">
    <property type="entry name" value="Immunoglobulins"/>
    <property type="match status" value="1"/>
</dbReference>
<dbReference type="InterPro" id="IPR013783">
    <property type="entry name" value="Ig-like_fold"/>
</dbReference>
<dbReference type="InterPro" id="IPR017853">
    <property type="entry name" value="GH"/>
</dbReference>
<dbReference type="Pfam" id="PF07691">
    <property type="entry name" value="PA14"/>
    <property type="match status" value="1"/>
</dbReference>
<dbReference type="InterPro" id="IPR011658">
    <property type="entry name" value="PA14_dom"/>
</dbReference>
<dbReference type="PROSITE" id="PS51257">
    <property type="entry name" value="PROKAR_LIPOPROTEIN"/>
    <property type="match status" value="1"/>
</dbReference>
<dbReference type="Proteomes" id="UP000885779">
    <property type="component" value="Unassembled WGS sequence"/>
</dbReference>
<dbReference type="AlphaFoldDB" id="A0A7V4WVU7"/>
<dbReference type="Gene3D" id="2.60.120.260">
    <property type="entry name" value="Galactose-binding domain-like"/>
    <property type="match status" value="1"/>
</dbReference>
<dbReference type="PANTHER" id="PTHR42732">
    <property type="entry name" value="BETA-GALACTOSIDASE"/>
    <property type="match status" value="1"/>
</dbReference>
<dbReference type="GO" id="GO:0004553">
    <property type="term" value="F:hydrolase activity, hydrolyzing O-glycosyl compounds"/>
    <property type="evidence" value="ECO:0007669"/>
    <property type="project" value="InterPro"/>
</dbReference>
<evidence type="ECO:0000259" key="4">
    <source>
        <dbReference type="PROSITE" id="PS51820"/>
    </source>
</evidence>
<dbReference type="InterPro" id="IPR037524">
    <property type="entry name" value="PA14/GLEYA"/>
</dbReference>
<feature type="domain" description="PA14" evidence="4">
    <location>
        <begin position="695"/>
        <end position="831"/>
    </location>
</feature>
<dbReference type="Gene3D" id="3.20.20.80">
    <property type="entry name" value="Glycosidases"/>
    <property type="match status" value="1"/>
</dbReference>